<evidence type="ECO:0000256" key="4">
    <source>
        <dbReference type="PROSITE-ProRule" id="PRU00108"/>
    </source>
</evidence>
<dbReference type="GO" id="GO:0005634">
    <property type="term" value="C:nucleus"/>
    <property type="evidence" value="ECO:0007669"/>
    <property type="project" value="UniProtKB-SubCell"/>
</dbReference>
<evidence type="ECO:0000259" key="6">
    <source>
        <dbReference type="PROSITE" id="PS50071"/>
    </source>
</evidence>
<keyword evidence="3 4" id="KW-0539">Nucleus</keyword>
<dbReference type="InterPro" id="IPR031701">
    <property type="entry name" value="SIX1_SD"/>
</dbReference>
<feature type="region of interest" description="Disordered" evidence="5">
    <location>
        <begin position="153"/>
        <end position="172"/>
    </location>
</feature>
<protein>
    <recommendedName>
        <fullName evidence="6">Homeobox domain-containing protein</fullName>
    </recommendedName>
</protein>
<dbReference type="GO" id="GO:0005667">
    <property type="term" value="C:transcription regulator complex"/>
    <property type="evidence" value="ECO:0007669"/>
    <property type="project" value="TreeGrafter"/>
</dbReference>
<dbReference type="SUPFAM" id="SSF46689">
    <property type="entry name" value="Homeodomain-like"/>
    <property type="match status" value="1"/>
</dbReference>
<feature type="compositionally biased region" description="Polar residues" evidence="5">
    <location>
        <begin position="244"/>
        <end position="254"/>
    </location>
</feature>
<keyword evidence="2 4" id="KW-0371">Homeobox</keyword>
<dbReference type="PROSITE" id="PS50071">
    <property type="entry name" value="HOMEOBOX_2"/>
    <property type="match status" value="1"/>
</dbReference>
<dbReference type="FunFam" id="1.10.10.60:FF:000412">
    <property type="entry name" value="Anomalous homeobox"/>
    <property type="match status" value="1"/>
</dbReference>
<dbReference type="InterPro" id="IPR009057">
    <property type="entry name" value="Homeodomain-like_sf"/>
</dbReference>
<comment type="caution">
    <text evidence="7">The sequence shown here is derived from an EMBL/GenBank/DDBJ whole genome shotgun (WGS) entry which is preliminary data.</text>
</comment>
<sequence length="489" mass="52456">MQSFLQLLRGSGGAGLPLAELVTLAGRLCREVQDDPAQVQPLVTAVLESQLRLYLLDNADVALVCARVLAQQEQYRAACQLLEGCRVPGGSLKLVQLWNDIHYRLVMKRLGVATLTPVQKFRCRKRNPPPASLCPDGLKNRNFPREVRQKLQDFASGVSTNPSKAEREDLASETRLTTEQVYNWFANYRRRQRALVHRAAPARDSAEDGTAREAVPRPPQPTGQPHLGSGCVDRPQWSGPEESGSAQTQETTQGPWEPLVVTPDFSGDETMSKSLAPRSLQGGEMYQEGPSHDPATLPPVCPGPGPGLCPLAAGSDTLDPSLGAPESWLTSLALASSKEVSFQTRQLIHSHGLDLTMRPADAPLAVSIAALGEPSATGFADPPSSNAQSTYLEEGPGTSGGRVEPQASGFLVPQPPLQAPEFTLTQSTPELAPAPPAFPGPESAMELGQPMPSSQVRPSYEVQWPDDQTSSDTFWGARMLLELSGGSLG</sequence>
<dbReference type="SMART" id="SM00389">
    <property type="entry name" value="HOX"/>
    <property type="match status" value="1"/>
</dbReference>
<reference evidence="7 8" key="1">
    <citation type="submission" date="2022-11" db="EMBL/GenBank/DDBJ databases">
        <title>Whole genome sequence of Eschrichtius robustus ER-17-0199.</title>
        <authorList>
            <person name="Bruniche-Olsen A."/>
            <person name="Black A.N."/>
            <person name="Fields C.J."/>
            <person name="Walden K."/>
            <person name="Dewoody J.A."/>
        </authorList>
    </citation>
    <scope>NUCLEOTIDE SEQUENCE [LARGE SCALE GENOMIC DNA]</scope>
    <source>
        <strain evidence="7">ER-17-0199</strain>
        <tissue evidence="7">Blubber</tissue>
    </source>
</reference>
<proteinExistence type="predicted"/>
<dbReference type="GO" id="GO:0000981">
    <property type="term" value="F:DNA-binding transcription factor activity, RNA polymerase II-specific"/>
    <property type="evidence" value="ECO:0007669"/>
    <property type="project" value="InterPro"/>
</dbReference>
<dbReference type="Gene3D" id="1.10.10.60">
    <property type="entry name" value="Homeodomain-like"/>
    <property type="match status" value="1"/>
</dbReference>
<keyword evidence="1 4" id="KW-0238">DNA-binding</keyword>
<dbReference type="PROSITE" id="PS00027">
    <property type="entry name" value="HOMEOBOX_1"/>
    <property type="match status" value="1"/>
</dbReference>
<name>A0AB34HQR6_ESCRO</name>
<accession>A0AB34HQR6</accession>
<feature type="region of interest" description="Disordered" evidence="5">
    <location>
        <begin position="199"/>
        <end position="301"/>
    </location>
</feature>
<evidence type="ECO:0000256" key="5">
    <source>
        <dbReference type="SAM" id="MobiDB-lite"/>
    </source>
</evidence>
<evidence type="ECO:0000256" key="1">
    <source>
        <dbReference type="ARBA" id="ARBA00023125"/>
    </source>
</evidence>
<dbReference type="Pfam" id="PF16878">
    <property type="entry name" value="SIX1_SD"/>
    <property type="match status" value="1"/>
</dbReference>
<comment type="subcellular location">
    <subcellularLocation>
        <location evidence="4">Nucleus</location>
    </subcellularLocation>
</comment>
<dbReference type="GO" id="GO:0014857">
    <property type="term" value="P:regulation of skeletal muscle cell proliferation"/>
    <property type="evidence" value="ECO:0007669"/>
    <property type="project" value="TreeGrafter"/>
</dbReference>
<feature type="DNA-binding region" description="Homeobox" evidence="4">
    <location>
        <begin position="156"/>
        <end position="196"/>
    </location>
</feature>
<evidence type="ECO:0000313" key="8">
    <source>
        <dbReference type="Proteomes" id="UP001159641"/>
    </source>
</evidence>
<evidence type="ECO:0000313" key="7">
    <source>
        <dbReference type="EMBL" id="KAJ8795191.1"/>
    </source>
</evidence>
<evidence type="ECO:0000256" key="2">
    <source>
        <dbReference type="ARBA" id="ARBA00023155"/>
    </source>
</evidence>
<gene>
    <name evidence="7" type="ORF">J1605_018474</name>
</gene>
<dbReference type="PANTHER" id="PTHR10390:SF34">
    <property type="entry name" value="ANOMALOUS HOMEOBOX PROTEIN"/>
    <property type="match status" value="1"/>
</dbReference>
<feature type="compositionally biased region" description="Basic and acidic residues" evidence="5">
    <location>
        <begin position="204"/>
        <end position="215"/>
    </location>
</feature>
<dbReference type="InterPro" id="IPR001356">
    <property type="entry name" value="HD"/>
</dbReference>
<feature type="region of interest" description="Disordered" evidence="5">
    <location>
        <begin position="376"/>
        <end position="403"/>
    </location>
</feature>
<dbReference type="GO" id="GO:0000978">
    <property type="term" value="F:RNA polymerase II cis-regulatory region sequence-specific DNA binding"/>
    <property type="evidence" value="ECO:0007669"/>
    <property type="project" value="TreeGrafter"/>
</dbReference>
<dbReference type="InterPro" id="IPR017970">
    <property type="entry name" value="Homeobox_CS"/>
</dbReference>
<dbReference type="Proteomes" id="UP001159641">
    <property type="component" value="Unassembled WGS sequence"/>
</dbReference>
<organism evidence="7 8">
    <name type="scientific">Eschrichtius robustus</name>
    <name type="common">California gray whale</name>
    <name type="synonym">Eschrichtius gibbosus</name>
    <dbReference type="NCBI Taxonomy" id="9764"/>
    <lineage>
        <taxon>Eukaryota</taxon>
        <taxon>Metazoa</taxon>
        <taxon>Chordata</taxon>
        <taxon>Craniata</taxon>
        <taxon>Vertebrata</taxon>
        <taxon>Euteleostomi</taxon>
        <taxon>Mammalia</taxon>
        <taxon>Eutheria</taxon>
        <taxon>Laurasiatheria</taxon>
        <taxon>Artiodactyla</taxon>
        <taxon>Whippomorpha</taxon>
        <taxon>Cetacea</taxon>
        <taxon>Mysticeti</taxon>
        <taxon>Eschrichtiidae</taxon>
        <taxon>Eschrichtius</taxon>
    </lineage>
</organism>
<dbReference type="CDD" id="cd00086">
    <property type="entry name" value="homeodomain"/>
    <property type="match status" value="1"/>
</dbReference>
<evidence type="ECO:0000256" key="3">
    <source>
        <dbReference type="ARBA" id="ARBA00023242"/>
    </source>
</evidence>
<dbReference type="InterPro" id="IPR008422">
    <property type="entry name" value="KN_HD"/>
</dbReference>
<keyword evidence="8" id="KW-1185">Reference proteome</keyword>
<dbReference type="Pfam" id="PF05920">
    <property type="entry name" value="Homeobox_KN"/>
    <property type="match status" value="1"/>
</dbReference>
<dbReference type="EMBL" id="JAIQCJ010000599">
    <property type="protein sequence ID" value="KAJ8795191.1"/>
    <property type="molecule type" value="Genomic_DNA"/>
</dbReference>
<feature type="domain" description="Homeobox" evidence="6">
    <location>
        <begin position="154"/>
        <end position="195"/>
    </location>
</feature>
<dbReference type="PANTHER" id="PTHR10390">
    <property type="entry name" value="HOMEOBOX PROTEIN SIX"/>
    <property type="match status" value="1"/>
</dbReference>
<dbReference type="GO" id="GO:0048741">
    <property type="term" value="P:skeletal muscle fiber development"/>
    <property type="evidence" value="ECO:0007669"/>
    <property type="project" value="TreeGrafter"/>
</dbReference>
<dbReference type="AlphaFoldDB" id="A0AB34HQR6"/>